<feature type="non-terminal residue" evidence="7">
    <location>
        <position position="1"/>
    </location>
</feature>
<accession>A0A8J4FE12</accession>
<evidence type="ECO:0000313" key="7">
    <source>
        <dbReference type="EMBL" id="GIL68194.1"/>
    </source>
</evidence>
<feature type="transmembrane region" description="Helical" evidence="5">
    <location>
        <begin position="262"/>
        <end position="280"/>
    </location>
</feature>
<feature type="transmembrane region" description="Helical" evidence="5">
    <location>
        <begin position="221"/>
        <end position="241"/>
    </location>
</feature>
<dbReference type="InterPro" id="IPR051572">
    <property type="entry name" value="VTC_Complex_Subunit"/>
</dbReference>
<feature type="transmembrane region" description="Helical" evidence="5">
    <location>
        <begin position="174"/>
        <end position="192"/>
    </location>
</feature>
<protein>
    <recommendedName>
        <fullName evidence="6">DUF202 domain-containing protein</fullName>
    </recommendedName>
</protein>
<keyword evidence="3 5" id="KW-1133">Transmembrane helix</keyword>
<dbReference type="PANTHER" id="PTHR46140:SF1">
    <property type="entry name" value="VACUOLAR TRANSPORTER CHAPERONE COMPLEX SUBUNIT 4-RELATED"/>
    <property type="match status" value="1"/>
</dbReference>
<keyword evidence="8" id="KW-1185">Reference proteome</keyword>
<comment type="caution">
    <text evidence="7">The sequence shown here is derived from an EMBL/GenBank/DDBJ whole genome shotgun (WGS) entry which is preliminary data.</text>
</comment>
<reference evidence="7" key="1">
    <citation type="journal article" date="2021" name="Proc. Natl. Acad. Sci. U.S.A.">
        <title>Three genomes in the algal genus Volvox reveal the fate of a haploid sex-determining region after a transition to homothallism.</title>
        <authorList>
            <person name="Yamamoto K."/>
            <person name="Hamaji T."/>
            <person name="Kawai-Toyooka H."/>
            <person name="Matsuzaki R."/>
            <person name="Takahashi F."/>
            <person name="Nishimura Y."/>
            <person name="Kawachi M."/>
            <person name="Noguchi H."/>
            <person name="Minakuchi Y."/>
            <person name="Umen J.G."/>
            <person name="Toyoda A."/>
            <person name="Nozaki H."/>
        </authorList>
    </citation>
    <scope>NUCLEOTIDE SEQUENCE</scope>
    <source>
        <strain evidence="7">NIES-3780</strain>
    </source>
</reference>
<gene>
    <name evidence="7" type="ORF">Vafri_21461</name>
</gene>
<evidence type="ECO:0000256" key="1">
    <source>
        <dbReference type="ARBA" id="ARBA00004127"/>
    </source>
</evidence>
<evidence type="ECO:0000256" key="5">
    <source>
        <dbReference type="SAM" id="Phobius"/>
    </source>
</evidence>
<evidence type="ECO:0000313" key="8">
    <source>
        <dbReference type="Proteomes" id="UP000747399"/>
    </source>
</evidence>
<evidence type="ECO:0000259" key="6">
    <source>
        <dbReference type="Pfam" id="PF02656"/>
    </source>
</evidence>
<dbReference type="Proteomes" id="UP000747399">
    <property type="component" value="Unassembled WGS sequence"/>
</dbReference>
<name>A0A8J4FE12_9CHLO</name>
<evidence type="ECO:0000256" key="4">
    <source>
        <dbReference type="ARBA" id="ARBA00023136"/>
    </source>
</evidence>
<dbReference type="EMBL" id="BNCO01000111">
    <property type="protein sequence ID" value="GIL68194.1"/>
    <property type="molecule type" value="Genomic_DNA"/>
</dbReference>
<dbReference type="InterPro" id="IPR003807">
    <property type="entry name" value="DUF202"/>
</dbReference>
<dbReference type="PANTHER" id="PTHR46140">
    <property type="entry name" value="VACUOLAR TRANSPORTER CHAPERONE 1-RELATED"/>
    <property type="match status" value="1"/>
</dbReference>
<dbReference type="AlphaFoldDB" id="A0A8J4FE12"/>
<comment type="subcellular location">
    <subcellularLocation>
        <location evidence="1">Endomembrane system</location>
        <topology evidence="1">Multi-pass membrane protein</topology>
    </subcellularLocation>
</comment>
<keyword evidence="2 5" id="KW-0812">Transmembrane</keyword>
<feature type="domain" description="DUF202" evidence="6">
    <location>
        <begin position="165"/>
        <end position="245"/>
    </location>
</feature>
<organism evidence="7 8">
    <name type="scientific">Volvox africanus</name>
    <dbReference type="NCBI Taxonomy" id="51714"/>
    <lineage>
        <taxon>Eukaryota</taxon>
        <taxon>Viridiplantae</taxon>
        <taxon>Chlorophyta</taxon>
        <taxon>core chlorophytes</taxon>
        <taxon>Chlorophyceae</taxon>
        <taxon>CS clade</taxon>
        <taxon>Chlamydomonadales</taxon>
        <taxon>Volvocaceae</taxon>
        <taxon>Volvox</taxon>
    </lineage>
</organism>
<sequence>GLKTAADSTGDSGDGLGRCISGGSAATAATTAAKGSRKWLRRNWRSGGGGSTSQLSAIHLNAAMLAAELSKRSAKGITGPKVLLQRRGGVAPLGGSGGSYAGRIGNARGSSWLAAKWAALRCGGGRCGSGGGGGDVEMGPDSMSNGGGFELPRAAALVRTRVEPKTFFAAERTFLSWLNIAVLVMFTSLSLMSDRLALFGNAVRQSSIGCLPGGICQASQIAGMAMAPVSMAFMLYALFMYRKRSAQILRRESVRYDDQRGPVLLTCMLLVVLVIAYVLTVKSVS</sequence>
<dbReference type="Pfam" id="PF02656">
    <property type="entry name" value="DUF202"/>
    <property type="match status" value="1"/>
</dbReference>
<dbReference type="GO" id="GO:0012505">
    <property type="term" value="C:endomembrane system"/>
    <property type="evidence" value="ECO:0007669"/>
    <property type="project" value="UniProtKB-SubCell"/>
</dbReference>
<evidence type="ECO:0000256" key="2">
    <source>
        <dbReference type="ARBA" id="ARBA00022692"/>
    </source>
</evidence>
<keyword evidence="4 5" id="KW-0472">Membrane</keyword>
<evidence type="ECO:0000256" key="3">
    <source>
        <dbReference type="ARBA" id="ARBA00022989"/>
    </source>
</evidence>
<proteinExistence type="predicted"/>